<comment type="caution">
    <text evidence="1">The sequence shown here is derived from an EMBL/GenBank/DDBJ whole genome shotgun (WGS) entry which is preliminary data.</text>
</comment>
<reference evidence="1" key="1">
    <citation type="submission" date="2021-03" db="EMBL/GenBank/DDBJ databases">
        <title>Genomic Encyclopedia of Type Strains, Phase IV (KMG-IV): sequencing the most valuable type-strain genomes for metagenomic binning, comparative biology and taxonomic classification.</title>
        <authorList>
            <person name="Goeker M."/>
        </authorList>
    </citation>
    <scope>NUCLEOTIDE SEQUENCE</scope>
    <source>
        <strain evidence="1">DSM 26232</strain>
    </source>
</reference>
<name>A0A8T4GZK0_9EURY</name>
<gene>
    <name evidence="1" type="ORF">J2753_001472</name>
</gene>
<evidence type="ECO:0000313" key="2">
    <source>
        <dbReference type="Proteomes" id="UP000823736"/>
    </source>
</evidence>
<organism evidence="1 2">
    <name type="scientific">Halolamina salifodinae</name>
    <dbReference type="NCBI Taxonomy" id="1202767"/>
    <lineage>
        <taxon>Archaea</taxon>
        <taxon>Methanobacteriati</taxon>
        <taxon>Methanobacteriota</taxon>
        <taxon>Stenosarchaea group</taxon>
        <taxon>Halobacteria</taxon>
        <taxon>Halobacteriales</taxon>
        <taxon>Haloferacaceae</taxon>
    </lineage>
</organism>
<dbReference type="EMBL" id="JAGGLC010000003">
    <property type="protein sequence ID" value="MBP1986974.1"/>
    <property type="molecule type" value="Genomic_DNA"/>
</dbReference>
<dbReference type="Proteomes" id="UP000823736">
    <property type="component" value="Unassembled WGS sequence"/>
</dbReference>
<dbReference type="AlphaFoldDB" id="A0A8T4GZK0"/>
<dbReference type="RefSeq" id="WP_209491265.1">
    <property type="nucleotide sequence ID" value="NZ_JAGGLC010000003.1"/>
</dbReference>
<protein>
    <submittedName>
        <fullName evidence="1">Uncharacterized protein</fullName>
    </submittedName>
</protein>
<sequence length="64" mass="7616">MQSVAEQIIERPSDFDANEIIDVIDQLEDDYREDELHDILIEELERRDETVDDDYHFSHDPILG</sequence>
<accession>A0A8T4GZK0</accession>
<keyword evidence="2" id="KW-1185">Reference proteome</keyword>
<evidence type="ECO:0000313" key="1">
    <source>
        <dbReference type="EMBL" id="MBP1986974.1"/>
    </source>
</evidence>
<proteinExistence type="predicted"/>